<dbReference type="EMBL" id="OZ019902">
    <property type="protein sequence ID" value="CAK9194378.1"/>
    <property type="molecule type" value="Genomic_DNA"/>
</dbReference>
<keyword evidence="2" id="KW-1185">Reference proteome</keyword>
<evidence type="ECO:0000313" key="2">
    <source>
        <dbReference type="Proteomes" id="UP001497512"/>
    </source>
</evidence>
<dbReference type="Proteomes" id="UP001497512">
    <property type="component" value="Chromosome 10"/>
</dbReference>
<gene>
    <name evidence="1" type="ORF">CSSPTR1EN2_LOCUS2496</name>
</gene>
<organism evidence="1 2">
    <name type="scientific">Sphagnum troendelagicum</name>
    <dbReference type="NCBI Taxonomy" id="128251"/>
    <lineage>
        <taxon>Eukaryota</taxon>
        <taxon>Viridiplantae</taxon>
        <taxon>Streptophyta</taxon>
        <taxon>Embryophyta</taxon>
        <taxon>Bryophyta</taxon>
        <taxon>Sphagnophytina</taxon>
        <taxon>Sphagnopsida</taxon>
        <taxon>Sphagnales</taxon>
        <taxon>Sphagnaceae</taxon>
        <taxon>Sphagnum</taxon>
    </lineage>
</organism>
<proteinExistence type="predicted"/>
<sequence>MATILGEILSFKDRRQEAHREARKPVWCYRDPEAWQEDAGQADKESAIRNLCEVEEGFSGATAIMLLQQQQQQ</sequence>
<protein>
    <submittedName>
        <fullName evidence="1">Uncharacterized protein</fullName>
    </submittedName>
</protein>
<name>A0ABP0TEB5_9BRYO</name>
<evidence type="ECO:0000313" key="1">
    <source>
        <dbReference type="EMBL" id="CAK9194378.1"/>
    </source>
</evidence>
<reference evidence="1" key="1">
    <citation type="submission" date="2024-02" db="EMBL/GenBank/DDBJ databases">
        <authorList>
            <consortium name="ELIXIR-Norway"/>
            <consortium name="Elixir Norway"/>
        </authorList>
    </citation>
    <scope>NUCLEOTIDE SEQUENCE</scope>
</reference>
<accession>A0ABP0TEB5</accession>